<accession>A0ABR2KJG7</accession>
<proteinExistence type="predicted"/>
<dbReference type="InterPro" id="IPR036770">
    <property type="entry name" value="Ankyrin_rpt-contain_sf"/>
</dbReference>
<evidence type="ECO:0000313" key="2">
    <source>
        <dbReference type="Proteomes" id="UP001470230"/>
    </source>
</evidence>
<sequence>MYNAISADDIETVSSLIENGEFTETCISKIPPDSPIIMNQNPPLTCVAAYYGSINCLQYFLDHGYDLFTPDDILFFKF</sequence>
<evidence type="ECO:0008006" key="3">
    <source>
        <dbReference type="Google" id="ProtNLM"/>
    </source>
</evidence>
<gene>
    <name evidence="1" type="ORF">M9Y10_028215</name>
</gene>
<dbReference type="EMBL" id="JAPFFF010000004">
    <property type="protein sequence ID" value="KAK8891012.1"/>
    <property type="molecule type" value="Genomic_DNA"/>
</dbReference>
<reference evidence="1 2" key="1">
    <citation type="submission" date="2024-04" db="EMBL/GenBank/DDBJ databases">
        <title>Tritrichomonas musculus Genome.</title>
        <authorList>
            <person name="Alves-Ferreira E."/>
            <person name="Grigg M."/>
            <person name="Lorenzi H."/>
            <person name="Galac M."/>
        </authorList>
    </citation>
    <scope>NUCLEOTIDE SEQUENCE [LARGE SCALE GENOMIC DNA]</scope>
    <source>
        <strain evidence="1 2">EAF2021</strain>
    </source>
</reference>
<evidence type="ECO:0000313" key="1">
    <source>
        <dbReference type="EMBL" id="KAK8891012.1"/>
    </source>
</evidence>
<name>A0ABR2KJG7_9EUKA</name>
<protein>
    <recommendedName>
        <fullName evidence="3">Ankyrin repeat protein</fullName>
    </recommendedName>
</protein>
<organism evidence="1 2">
    <name type="scientific">Tritrichomonas musculus</name>
    <dbReference type="NCBI Taxonomy" id="1915356"/>
    <lineage>
        <taxon>Eukaryota</taxon>
        <taxon>Metamonada</taxon>
        <taxon>Parabasalia</taxon>
        <taxon>Tritrichomonadida</taxon>
        <taxon>Tritrichomonadidae</taxon>
        <taxon>Tritrichomonas</taxon>
    </lineage>
</organism>
<comment type="caution">
    <text evidence="1">The sequence shown here is derived from an EMBL/GenBank/DDBJ whole genome shotgun (WGS) entry which is preliminary data.</text>
</comment>
<keyword evidence="2" id="KW-1185">Reference proteome</keyword>
<dbReference type="SUPFAM" id="SSF48403">
    <property type="entry name" value="Ankyrin repeat"/>
    <property type="match status" value="1"/>
</dbReference>
<dbReference type="Proteomes" id="UP001470230">
    <property type="component" value="Unassembled WGS sequence"/>
</dbReference>